<dbReference type="PANTHER" id="PTHR46796">
    <property type="entry name" value="HTH-TYPE TRANSCRIPTIONAL ACTIVATOR RHAS-RELATED"/>
    <property type="match status" value="1"/>
</dbReference>
<evidence type="ECO:0000259" key="5">
    <source>
        <dbReference type="PROSITE" id="PS01124"/>
    </source>
</evidence>
<dbReference type="PANTHER" id="PTHR46796:SF15">
    <property type="entry name" value="BLL1074 PROTEIN"/>
    <property type="match status" value="1"/>
</dbReference>
<evidence type="ECO:0000256" key="4">
    <source>
        <dbReference type="SAM" id="MobiDB-lite"/>
    </source>
</evidence>
<gene>
    <name evidence="6" type="ORF">COA17_18275</name>
</gene>
<accession>A0A2A4HTW7</accession>
<dbReference type="AlphaFoldDB" id="A0A2A4HTW7"/>
<evidence type="ECO:0000313" key="6">
    <source>
        <dbReference type="EMBL" id="PCG07451.1"/>
    </source>
</evidence>
<evidence type="ECO:0000256" key="2">
    <source>
        <dbReference type="ARBA" id="ARBA00023125"/>
    </source>
</evidence>
<feature type="domain" description="HTH araC/xylS-type" evidence="5">
    <location>
        <begin position="242"/>
        <end position="339"/>
    </location>
</feature>
<feature type="compositionally biased region" description="Basic residues" evidence="4">
    <location>
        <begin position="1"/>
        <end position="11"/>
    </location>
</feature>
<dbReference type="Proteomes" id="UP000218784">
    <property type="component" value="Unassembled WGS sequence"/>
</dbReference>
<dbReference type="GO" id="GO:0043565">
    <property type="term" value="F:sequence-specific DNA binding"/>
    <property type="evidence" value="ECO:0007669"/>
    <property type="project" value="InterPro"/>
</dbReference>
<dbReference type="Pfam" id="PF12833">
    <property type="entry name" value="HTH_18"/>
    <property type="match status" value="1"/>
</dbReference>
<keyword evidence="7" id="KW-1185">Reference proteome</keyword>
<name>A0A2A4HTW7_9SPHN</name>
<dbReference type="GO" id="GO:0003700">
    <property type="term" value="F:DNA-binding transcription factor activity"/>
    <property type="evidence" value="ECO:0007669"/>
    <property type="project" value="InterPro"/>
</dbReference>
<evidence type="ECO:0000313" key="7">
    <source>
        <dbReference type="Proteomes" id="UP000218784"/>
    </source>
</evidence>
<reference evidence="6 7" key="1">
    <citation type="submission" date="2017-09" db="EMBL/GenBank/DDBJ databases">
        <title>Sphingomonas ginsenosidimutans KACC 14949, whole genome shotgun sequence.</title>
        <authorList>
            <person name="Feng G."/>
            <person name="Zhu H."/>
        </authorList>
    </citation>
    <scope>NUCLEOTIDE SEQUENCE [LARGE SCALE GENOMIC DNA]</scope>
    <source>
        <strain evidence="6 7">KACC 14949</strain>
    </source>
</reference>
<dbReference type="SMART" id="SM00342">
    <property type="entry name" value="HTH_ARAC"/>
    <property type="match status" value="1"/>
</dbReference>
<dbReference type="InterPro" id="IPR018060">
    <property type="entry name" value="HTH_AraC"/>
</dbReference>
<proteinExistence type="predicted"/>
<dbReference type="Gene3D" id="1.10.10.60">
    <property type="entry name" value="Homeodomain-like"/>
    <property type="match status" value="1"/>
</dbReference>
<organism evidence="6 7">
    <name type="scientific">Sphingomonas ginsenosidimutans</name>
    <dbReference type="NCBI Taxonomy" id="862134"/>
    <lineage>
        <taxon>Bacteria</taxon>
        <taxon>Pseudomonadati</taxon>
        <taxon>Pseudomonadota</taxon>
        <taxon>Alphaproteobacteria</taxon>
        <taxon>Sphingomonadales</taxon>
        <taxon>Sphingomonadaceae</taxon>
        <taxon>Sphingomonas</taxon>
    </lineage>
</organism>
<dbReference type="PROSITE" id="PS01124">
    <property type="entry name" value="HTH_ARAC_FAMILY_2"/>
    <property type="match status" value="1"/>
</dbReference>
<keyword evidence="2" id="KW-0238">DNA-binding</keyword>
<evidence type="ECO:0000256" key="3">
    <source>
        <dbReference type="ARBA" id="ARBA00023163"/>
    </source>
</evidence>
<protein>
    <submittedName>
        <fullName evidence="6">AraC family transcriptional regulator</fullName>
    </submittedName>
</protein>
<feature type="region of interest" description="Disordered" evidence="4">
    <location>
        <begin position="1"/>
        <end position="48"/>
    </location>
</feature>
<comment type="caution">
    <text evidence="6">The sequence shown here is derived from an EMBL/GenBank/DDBJ whole genome shotgun (WGS) entry which is preliminary data.</text>
</comment>
<evidence type="ECO:0000256" key="1">
    <source>
        <dbReference type="ARBA" id="ARBA00023015"/>
    </source>
</evidence>
<dbReference type="EMBL" id="NWVD01000028">
    <property type="protein sequence ID" value="PCG07451.1"/>
    <property type="molecule type" value="Genomic_DNA"/>
</dbReference>
<sequence length="363" mass="40130">MDRHERHHARPRSLWSPPACHRAIEQRPRSPVPLPEFRTGSAGQQKAVWQRQAACSKTSWRASPETSMPSPYDAREALVLNKTEETATNWSSPLPPALRPWIRMAIQRRAVAPPKLYRIFPNMNCEIFINCGEHFANARCGEPLYPLPLASVFGPKTRSYDHATGARSDWFLLQLTPLGVRDLLGCPLAALVDADHDLTAVAPGAAVLAERIAGASQFATRLRIVEAWAMARLDGAAIGSRHSALSRVHAVMLNRPRTSVGAIAAQLGIGARQLRTIMRDEFGISPKALLGHARFEHAWATLFHTGSISQASALFADQAHLTRAFRRYAHLTPNQYRRLKTSGDAIRNGVDRGLAERMGIALY</sequence>
<dbReference type="InterPro" id="IPR050204">
    <property type="entry name" value="AraC_XylS_family_regulators"/>
</dbReference>
<keyword evidence="1" id="KW-0805">Transcription regulation</keyword>
<keyword evidence="3" id="KW-0804">Transcription</keyword>